<evidence type="ECO:0000256" key="1">
    <source>
        <dbReference type="ARBA" id="ARBA00008416"/>
    </source>
</evidence>
<organism evidence="6 7">
    <name type="scientific">Miniimonas arenae</name>
    <dbReference type="NCBI Taxonomy" id="676201"/>
    <lineage>
        <taxon>Bacteria</taxon>
        <taxon>Bacillati</taxon>
        <taxon>Actinomycetota</taxon>
        <taxon>Actinomycetes</taxon>
        <taxon>Micrococcales</taxon>
        <taxon>Beutenbergiaceae</taxon>
        <taxon>Miniimonas</taxon>
    </lineage>
</organism>
<keyword evidence="2" id="KW-0408">Iron</keyword>
<accession>A0A5C5B897</accession>
<feature type="binding site" evidence="2">
    <location>
        <position position="122"/>
    </location>
    <ligand>
        <name>Fe cation</name>
        <dbReference type="ChEBI" id="CHEBI:24875"/>
    </ligand>
</feature>
<feature type="domain" description="Pirin C-terminal" evidence="5">
    <location>
        <begin position="192"/>
        <end position="289"/>
    </location>
</feature>
<dbReference type="PANTHER" id="PTHR13903">
    <property type="entry name" value="PIRIN-RELATED"/>
    <property type="match status" value="1"/>
</dbReference>
<comment type="caution">
    <text evidence="6">The sequence shown here is derived from an EMBL/GenBank/DDBJ whole genome shotgun (WGS) entry which is preliminary data.</text>
</comment>
<dbReference type="RefSeq" id="WP_139987518.1">
    <property type="nucleotide sequence ID" value="NZ_VENP01000063.1"/>
</dbReference>
<keyword evidence="2" id="KW-0479">Metal-binding</keyword>
<dbReference type="Pfam" id="PF05726">
    <property type="entry name" value="Pirin_C"/>
    <property type="match status" value="1"/>
</dbReference>
<name>A0A5C5B897_9MICO</name>
<reference evidence="6 7" key="1">
    <citation type="submission" date="2019-06" db="EMBL/GenBank/DDBJ databases">
        <title>Draft genome sequence of Miniimonas arenae KCTC 19750T isolated from sea sand.</title>
        <authorList>
            <person name="Park S.-J."/>
        </authorList>
    </citation>
    <scope>NUCLEOTIDE SEQUENCE [LARGE SCALE GENOMIC DNA]</scope>
    <source>
        <strain evidence="6 7">KCTC 19750</strain>
    </source>
</reference>
<dbReference type="Proteomes" id="UP000313849">
    <property type="component" value="Unassembled WGS sequence"/>
</dbReference>
<dbReference type="InterPro" id="IPR011051">
    <property type="entry name" value="RmlC_Cupin_sf"/>
</dbReference>
<evidence type="ECO:0000313" key="6">
    <source>
        <dbReference type="EMBL" id="TNU73130.1"/>
    </source>
</evidence>
<evidence type="ECO:0000256" key="3">
    <source>
        <dbReference type="RuleBase" id="RU003457"/>
    </source>
</evidence>
<feature type="domain" description="Pirin N-terminal" evidence="4">
    <location>
        <begin position="44"/>
        <end position="139"/>
    </location>
</feature>
<dbReference type="OrthoDB" id="9780903at2"/>
<dbReference type="EMBL" id="VENP01000063">
    <property type="protein sequence ID" value="TNU73130.1"/>
    <property type="molecule type" value="Genomic_DNA"/>
</dbReference>
<proteinExistence type="inferred from homology"/>
<dbReference type="InterPro" id="IPR012093">
    <property type="entry name" value="Pirin"/>
</dbReference>
<evidence type="ECO:0000256" key="2">
    <source>
        <dbReference type="PIRSR" id="PIRSR006232-1"/>
    </source>
</evidence>
<evidence type="ECO:0000313" key="7">
    <source>
        <dbReference type="Proteomes" id="UP000313849"/>
    </source>
</evidence>
<dbReference type="Gene3D" id="2.60.120.10">
    <property type="entry name" value="Jelly Rolls"/>
    <property type="match status" value="2"/>
</dbReference>
<dbReference type="InterPro" id="IPR014710">
    <property type="entry name" value="RmlC-like_jellyroll"/>
</dbReference>
<dbReference type="InterPro" id="IPR003829">
    <property type="entry name" value="Pirin_N_dom"/>
</dbReference>
<dbReference type="SUPFAM" id="SSF51182">
    <property type="entry name" value="RmlC-like cupins"/>
    <property type="match status" value="1"/>
</dbReference>
<dbReference type="GO" id="GO:0046872">
    <property type="term" value="F:metal ion binding"/>
    <property type="evidence" value="ECO:0007669"/>
    <property type="project" value="UniProtKB-KW"/>
</dbReference>
<sequence>MTDLQTRPVETSCPAAHDARLAVGPVLERYDEREVPLGGIRAARVQRTLPHRELPTVGAWCFLDAFAPGEPPMNVLPHPHIGLQTVTLPLEGQMLHRDSLGSVQLLEPGELNLMTSGDGIAHSEFLVDDAGARGLQLWVALPHESRFSEPAFEHVRDLPVVAYPGARVTVFLGEHDGAASPARTFSPLVGAQVDLDPGTRIALPLRTDWEHAVQVTDGVVVAEGELLRPGPLLYLGTHREHVTLEAPETEARLVLIGGEPLEEDLLMWWNFVGRRHEDVLAAREDWEDAERRVARFGVVEGHDGARTPAPVLPLVRLNPRRRRP</sequence>
<comment type="cofactor">
    <cofactor evidence="2">
        <name>Fe cation</name>
        <dbReference type="ChEBI" id="CHEBI:24875"/>
    </cofactor>
    <text evidence="2">Binds 1 Fe cation per subunit.</text>
</comment>
<evidence type="ECO:0000259" key="4">
    <source>
        <dbReference type="Pfam" id="PF02678"/>
    </source>
</evidence>
<dbReference type="InterPro" id="IPR008778">
    <property type="entry name" value="Pirin_C_dom"/>
</dbReference>
<protein>
    <submittedName>
        <fullName evidence="6">Pirin family protein</fullName>
    </submittedName>
</protein>
<feature type="binding site" evidence="2">
    <location>
        <position position="124"/>
    </location>
    <ligand>
        <name>Fe cation</name>
        <dbReference type="ChEBI" id="CHEBI:24875"/>
    </ligand>
</feature>
<dbReference type="PANTHER" id="PTHR13903:SF8">
    <property type="entry name" value="PIRIN"/>
    <property type="match status" value="1"/>
</dbReference>
<dbReference type="CDD" id="cd02247">
    <property type="entry name" value="cupin_pirin_C"/>
    <property type="match status" value="1"/>
</dbReference>
<dbReference type="Pfam" id="PF02678">
    <property type="entry name" value="Pirin"/>
    <property type="match status" value="1"/>
</dbReference>
<evidence type="ECO:0000259" key="5">
    <source>
        <dbReference type="Pfam" id="PF05726"/>
    </source>
</evidence>
<feature type="binding site" evidence="2">
    <location>
        <position position="78"/>
    </location>
    <ligand>
        <name>Fe cation</name>
        <dbReference type="ChEBI" id="CHEBI:24875"/>
    </ligand>
</feature>
<feature type="binding site" evidence="2">
    <location>
        <position position="80"/>
    </location>
    <ligand>
        <name>Fe cation</name>
        <dbReference type="ChEBI" id="CHEBI:24875"/>
    </ligand>
</feature>
<dbReference type="AlphaFoldDB" id="A0A5C5B897"/>
<dbReference type="PIRSF" id="PIRSF006232">
    <property type="entry name" value="Pirin"/>
    <property type="match status" value="1"/>
</dbReference>
<comment type="similarity">
    <text evidence="1 3">Belongs to the pirin family.</text>
</comment>
<gene>
    <name evidence="6" type="ORF">FH969_13045</name>
</gene>
<keyword evidence="7" id="KW-1185">Reference proteome</keyword>